<dbReference type="InterPro" id="IPR027619">
    <property type="entry name" value="C-S_lyase_PatB-like"/>
</dbReference>
<dbReference type="RefSeq" id="WP_037909376.1">
    <property type="nucleotide sequence ID" value="NZ_JEMU01000011.1"/>
</dbReference>
<comment type="caution">
    <text evidence="7">The sequence shown here is derived from an EMBL/GenBank/DDBJ whole genome shotgun (WGS) entry which is preliminary data.</text>
</comment>
<dbReference type="Gene3D" id="3.90.1150.10">
    <property type="entry name" value="Aspartate Aminotransferase, domain 1"/>
    <property type="match status" value="1"/>
</dbReference>
<keyword evidence="4" id="KW-0456">Lyase</keyword>
<dbReference type="InterPro" id="IPR015421">
    <property type="entry name" value="PyrdxlP-dep_Trfase_major"/>
</dbReference>
<dbReference type="Pfam" id="PF00155">
    <property type="entry name" value="Aminotran_1_2"/>
    <property type="match status" value="1"/>
</dbReference>
<keyword evidence="8" id="KW-1185">Reference proteome</keyword>
<evidence type="ECO:0000256" key="1">
    <source>
        <dbReference type="ARBA" id="ARBA00001933"/>
    </source>
</evidence>
<comment type="cofactor">
    <cofactor evidence="1">
        <name>pyridoxal 5'-phosphate</name>
        <dbReference type="ChEBI" id="CHEBI:597326"/>
    </cofactor>
</comment>
<evidence type="ECO:0000313" key="7">
    <source>
        <dbReference type="EMBL" id="KAJ02541.1"/>
    </source>
</evidence>
<sequence length="398" mass="43414">MVEEPFDFDEVINRRAVPALKVHPMVLGADGMDLFAAGVADMDFRAPRPVLEAITARAAHGVFGYETVPDELLPALLGWLRHRHDWAVDPDHILRAPNVLNALAMAANLFTEPGDGIIIQPPVFFDFEDIIAENDRRLVVNPLVLSNGRYEMDFACLEASAAKPDVKMMFLCNPHNPVGRVWTKAELARLGAICRKHGVVVVSDEIHGDITFSGHRYTPFASVFEADALNSLTCLSPAKSFNIAACCSAFTVVPDAARRAAFKAENSRLTVNKNNAFASAAMQAAYLEGGPWLDAVNAYIEGNLALVRDRLADSPEVTLIEPEGTFLLWLDFNGLGFDPVHLTDFLRSKAGWAITRGLAFGPSGAGFGRLNIACPRAHLDRAMDSLITALKTHRKTTP</sequence>
<dbReference type="InterPro" id="IPR015422">
    <property type="entry name" value="PyrdxlP-dep_Trfase_small"/>
</dbReference>
<dbReference type="GO" id="GO:0030170">
    <property type="term" value="F:pyridoxal phosphate binding"/>
    <property type="evidence" value="ECO:0007669"/>
    <property type="project" value="InterPro"/>
</dbReference>
<evidence type="ECO:0000256" key="3">
    <source>
        <dbReference type="ARBA" id="ARBA00022898"/>
    </source>
</evidence>
<keyword evidence="7" id="KW-0808">Transferase</keyword>
<dbReference type="AlphaFoldDB" id="A0A061SLE7"/>
<dbReference type="eggNOG" id="COG1168">
    <property type="taxonomic scope" value="Bacteria"/>
</dbReference>
<dbReference type="PANTHER" id="PTHR43525:SF1">
    <property type="entry name" value="PROTEIN MALY"/>
    <property type="match status" value="1"/>
</dbReference>
<dbReference type="PANTHER" id="PTHR43525">
    <property type="entry name" value="PROTEIN MALY"/>
    <property type="match status" value="1"/>
</dbReference>
<protein>
    <recommendedName>
        <fullName evidence="2">cysteine-S-conjugate beta-lyase</fullName>
        <ecNumber evidence="2">4.4.1.13</ecNumber>
    </recommendedName>
</protein>
<dbReference type="InterPro" id="IPR015424">
    <property type="entry name" value="PyrdxlP-dep_Trfase"/>
</dbReference>
<dbReference type="STRING" id="83219.PM02_13765"/>
<proteinExistence type="inferred from homology"/>
<dbReference type="GO" id="GO:0047804">
    <property type="term" value="F:cysteine-S-conjugate beta-lyase activity"/>
    <property type="evidence" value="ECO:0007669"/>
    <property type="project" value="UniProtKB-EC"/>
</dbReference>
<gene>
    <name evidence="7" type="ORF">PM02_13765</name>
</gene>
<evidence type="ECO:0000256" key="5">
    <source>
        <dbReference type="ARBA" id="ARBA00037974"/>
    </source>
</evidence>
<evidence type="ECO:0000256" key="4">
    <source>
        <dbReference type="ARBA" id="ARBA00023239"/>
    </source>
</evidence>
<reference evidence="7 8" key="1">
    <citation type="journal article" date="2014" name="Genome Announc.">
        <title>Draft Genome Sequences of Two Isolates of the Roseobacter Group, Sulfitobacter sp. Strains 3SOLIMAR09 and 1FIGIMAR09, from Harbors of Mallorca Island (Mediterranean Sea).</title>
        <authorList>
            <person name="Mas-Llado M."/>
            <person name="Pina-Villalonga J.M."/>
            <person name="Brunet-Galmes I."/>
            <person name="Nogales B."/>
            <person name="Bosch R."/>
        </authorList>
    </citation>
    <scope>NUCLEOTIDE SEQUENCE [LARGE SCALE GENOMIC DNA]</scope>
    <source>
        <strain evidence="7 8">1FIGIMAR09</strain>
    </source>
</reference>
<dbReference type="CDD" id="cd00609">
    <property type="entry name" value="AAT_like"/>
    <property type="match status" value="1"/>
</dbReference>
<comment type="similarity">
    <text evidence="5">Belongs to the class-II pyridoxal-phosphate-dependent aminotransferase family. MalY/PatB cystathionine beta-lyase subfamily.</text>
</comment>
<feature type="domain" description="Aminotransferase class I/classII large" evidence="6">
    <location>
        <begin position="49"/>
        <end position="386"/>
    </location>
</feature>
<organism evidence="7 8">
    <name type="scientific">Sulfitobacter mediterraneus</name>
    <dbReference type="NCBI Taxonomy" id="83219"/>
    <lineage>
        <taxon>Bacteria</taxon>
        <taxon>Pseudomonadati</taxon>
        <taxon>Pseudomonadota</taxon>
        <taxon>Alphaproteobacteria</taxon>
        <taxon>Rhodobacterales</taxon>
        <taxon>Roseobacteraceae</taxon>
        <taxon>Sulfitobacter</taxon>
    </lineage>
</organism>
<dbReference type="SUPFAM" id="SSF53383">
    <property type="entry name" value="PLP-dependent transferases"/>
    <property type="match status" value="1"/>
</dbReference>
<dbReference type="InterPro" id="IPR051798">
    <property type="entry name" value="Class-II_PLP-Dep_Aminotrans"/>
</dbReference>
<accession>A0A061SLE7</accession>
<evidence type="ECO:0000256" key="2">
    <source>
        <dbReference type="ARBA" id="ARBA00012224"/>
    </source>
</evidence>
<evidence type="ECO:0000313" key="8">
    <source>
        <dbReference type="Proteomes" id="UP000027337"/>
    </source>
</evidence>
<dbReference type="Proteomes" id="UP000027337">
    <property type="component" value="Unassembled WGS sequence"/>
</dbReference>
<keyword evidence="3" id="KW-0663">Pyridoxal phosphate</keyword>
<dbReference type="GO" id="GO:0008483">
    <property type="term" value="F:transaminase activity"/>
    <property type="evidence" value="ECO:0007669"/>
    <property type="project" value="UniProtKB-KW"/>
</dbReference>
<dbReference type="EC" id="4.4.1.13" evidence="2"/>
<dbReference type="InterPro" id="IPR004839">
    <property type="entry name" value="Aminotransferase_I/II_large"/>
</dbReference>
<dbReference type="Gene3D" id="3.40.640.10">
    <property type="entry name" value="Type I PLP-dependent aspartate aminotransferase-like (Major domain)"/>
    <property type="match status" value="1"/>
</dbReference>
<keyword evidence="7" id="KW-0032">Aminotransferase</keyword>
<dbReference type="NCBIfam" id="TIGR04350">
    <property type="entry name" value="C_S_lyase_PatB"/>
    <property type="match status" value="1"/>
</dbReference>
<name>A0A061SLE7_9RHOB</name>
<dbReference type="EMBL" id="JEMU01000011">
    <property type="protein sequence ID" value="KAJ02541.1"/>
    <property type="molecule type" value="Genomic_DNA"/>
</dbReference>
<evidence type="ECO:0000259" key="6">
    <source>
        <dbReference type="Pfam" id="PF00155"/>
    </source>
</evidence>